<reference evidence="2 3" key="1">
    <citation type="journal article" date="2015" name="Genome Biol. Evol.">
        <title>Comparative Genomics of a Bacterivorous Green Alga Reveals Evolutionary Causalities and Consequences of Phago-Mixotrophic Mode of Nutrition.</title>
        <authorList>
            <person name="Burns J.A."/>
            <person name="Paasch A."/>
            <person name="Narechania A."/>
            <person name="Kim E."/>
        </authorList>
    </citation>
    <scope>NUCLEOTIDE SEQUENCE [LARGE SCALE GENOMIC DNA]</scope>
    <source>
        <strain evidence="2 3">PLY_AMNH</strain>
    </source>
</reference>
<sequence length="538" mass="57753">MDINSSIFKLPQSPGPYPDAVKWSQENLLAVAAQNLVLILNPSNLQGPKAYVAPVEYAALSPHEVDFEEIKRDELFPAVISSFGKKYNRGVENTAQVRSIAWSPLGFTSYGGCLLAVCTSDSRVRIYCAASSLQAQLQEVADLSCDWKKYLESCQWQATKLQPFEEMSSGGMPRGIATAPSFTDAFLQSTDLLGCTVVSWSPSVHVCRQVPSSTSAVSFLAVGNKLGQVILWRIRAPKYSLQATHPDPGFQLVGVFAAHSTWLSGMTWGACPCTSNVSEGSGCQKLWLATGAVDGSVRLWSQLGEQLAELPALASAGPRHWGNAWSVCGRDTFFMTPQATVSFTDQMTVDVLAVAFPQCGQVLVACGKGPGGLLVWFGREGTGRDGTDLIPGTLQQCAAWQQNAHHAQIMGLKWATLGAAPPQGQDGEALLYSCGNDARFQSWNIAFPVGKEGAALQLRIGEGMKPSQQVPLLALPDAGTSGHQRKSFKESDQTAYNGLDLSPTGTLMSTARSISPSLRMRDSMYAGRIILGTLCIHP</sequence>
<dbReference type="GO" id="GO:0004402">
    <property type="term" value="F:histone acetyltransferase activity"/>
    <property type="evidence" value="ECO:0007669"/>
    <property type="project" value="InterPro"/>
</dbReference>
<dbReference type="InterPro" id="IPR015943">
    <property type="entry name" value="WD40/YVTN_repeat-like_dom_sf"/>
</dbReference>
<dbReference type="AlphaFoldDB" id="A0AAE0KRT7"/>
<dbReference type="InterPro" id="IPR001680">
    <property type="entry name" value="WD40_rpt"/>
</dbReference>
<protein>
    <recommendedName>
        <fullName evidence="1">Transcription factor IIIC 90kDa subunit N-terminal domain-containing protein</fullName>
    </recommendedName>
</protein>
<dbReference type="PANTHER" id="PTHR15496">
    <property type="entry name" value="GENERAL TRANSCRIPTION FACTOR 3C POLYPEPTIDE 4 FAMILY"/>
    <property type="match status" value="1"/>
</dbReference>
<keyword evidence="3" id="KW-1185">Reference proteome</keyword>
<comment type="caution">
    <text evidence="2">The sequence shown here is derived from an EMBL/GenBank/DDBJ whole genome shotgun (WGS) entry which is preliminary data.</text>
</comment>
<evidence type="ECO:0000313" key="2">
    <source>
        <dbReference type="EMBL" id="KAK3258094.1"/>
    </source>
</evidence>
<dbReference type="GO" id="GO:0000127">
    <property type="term" value="C:transcription factor TFIIIC complex"/>
    <property type="evidence" value="ECO:0007669"/>
    <property type="project" value="InterPro"/>
</dbReference>
<dbReference type="PANTHER" id="PTHR15496:SF2">
    <property type="entry name" value="GENERAL TRANSCRIPTION FACTOR 3C POLYPEPTIDE 4"/>
    <property type="match status" value="1"/>
</dbReference>
<dbReference type="GO" id="GO:0006384">
    <property type="term" value="P:transcription initiation at RNA polymerase III promoter"/>
    <property type="evidence" value="ECO:0007669"/>
    <property type="project" value="InterPro"/>
</dbReference>
<dbReference type="EMBL" id="LGRX02019832">
    <property type="protein sequence ID" value="KAK3258094.1"/>
    <property type="molecule type" value="Genomic_DNA"/>
</dbReference>
<dbReference type="InterPro" id="IPR024761">
    <property type="entry name" value="TFIIIC_delta_N"/>
</dbReference>
<dbReference type="InterPro" id="IPR036322">
    <property type="entry name" value="WD40_repeat_dom_sf"/>
</dbReference>
<evidence type="ECO:0000259" key="1">
    <source>
        <dbReference type="Pfam" id="PF12657"/>
    </source>
</evidence>
<feature type="non-terminal residue" evidence="2">
    <location>
        <position position="538"/>
    </location>
</feature>
<feature type="domain" description="Transcription factor IIIC 90kDa subunit N-terminal" evidence="1">
    <location>
        <begin position="23"/>
        <end position="242"/>
    </location>
</feature>
<dbReference type="SMART" id="SM00320">
    <property type="entry name" value="WD40"/>
    <property type="match status" value="3"/>
</dbReference>
<organism evidence="2 3">
    <name type="scientific">Cymbomonas tetramitiformis</name>
    <dbReference type="NCBI Taxonomy" id="36881"/>
    <lineage>
        <taxon>Eukaryota</taxon>
        <taxon>Viridiplantae</taxon>
        <taxon>Chlorophyta</taxon>
        <taxon>Pyramimonadophyceae</taxon>
        <taxon>Pyramimonadales</taxon>
        <taxon>Pyramimonadaceae</taxon>
        <taxon>Cymbomonas</taxon>
    </lineage>
</organism>
<dbReference type="InterPro" id="IPR044230">
    <property type="entry name" value="GTF3C4"/>
</dbReference>
<accession>A0AAE0KRT7</accession>
<proteinExistence type="predicted"/>
<gene>
    <name evidence="2" type="ORF">CYMTET_32847</name>
</gene>
<dbReference type="SUPFAM" id="SSF50978">
    <property type="entry name" value="WD40 repeat-like"/>
    <property type="match status" value="1"/>
</dbReference>
<name>A0AAE0KRT7_9CHLO</name>
<dbReference type="Proteomes" id="UP001190700">
    <property type="component" value="Unassembled WGS sequence"/>
</dbReference>
<evidence type="ECO:0000313" key="3">
    <source>
        <dbReference type="Proteomes" id="UP001190700"/>
    </source>
</evidence>
<dbReference type="Gene3D" id="2.130.10.10">
    <property type="entry name" value="YVTN repeat-like/Quinoprotein amine dehydrogenase"/>
    <property type="match status" value="1"/>
</dbReference>
<dbReference type="Pfam" id="PF12657">
    <property type="entry name" value="TFIIIC_delta"/>
    <property type="match status" value="1"/>
</dbReference>